<dbReference type="GO" id="GO:0016987">
    <property type="term" value="F:sigma factor activity"/>
    <property type="evidence" value="ECO:0007669"/>
    <property type="project" value="UniProtKB-KW"/>
</dbReference>
<dbReference type="InterPro" id="IPR036388">
    <property type="entry name" value="WH-like_DNA-bd_sf"/>
</dbReference>
<name>A0A7J4XIA5_9BACE</name>
<gene>
    <name evidence="6" type="ORF">F3F73_12240</name>
</gene>
<dbReference type="PANTHER" id="PTHR43133">
    <property type="entry name" value="RNA POLYMERASE ECF-TYPE SIGMA FACTO"/>
    <property type="match status" value="1"/>
</dbReference>
<dbReference type="InterPro" id="IPR007627">
    <property type="entry name" value="RNA_pol_sigma70_r2"/>
</dbReference>
<evidence type="ECO:0000313" key="6">
    <source>
        <dbReference type="EMBL" id="KAA3764617.1"/>
    </source>
</evidence>
<dbReference type="SUPFAM" id="SSF88946">
    <property type="entry name" value="Sigma2 domain of RNA polymerase sigma factors"/>
    <property type="match status" value="1"/>
</dbReference>
<protein>
    <submittedName>
        <fullName evidence="6">RNA polymerase sigma-70 factor</fullName>
    </submittedName>
</protein>
<dbReference type="Gene3D" id="1.10.1740.10">
    <property type="match status" value="1"/>
</dbReference>
<dbReference type="GO" id="GO:0006352">
    <property type="term" value="P:DNA-templated transcription initiation"/>
    <property type="evidence" value="ECO:0007669"/>
    <property type="project" value="InterPro"/>
</dbReference>
<dbReference type="InterPro" id="IPR013325">
    <property type="entry name" value="RNA_pol_sigma_r2"/>
</dbReference>
<dbReference type="NCBIfam" id="TIGR02985">
    <property type="entry name" value="Sig70_bacteroi1"/>
    <property type="match status" value="1"/>
</dbReference>
<dbReference type="Proteomes" id="UP000422221">
    <property type="component" value="Unassembled WGS sequence"/>
</dbReference>
<dbReference type="InterPro" id="IPR039425">
    <property type="entry name" value="RNA_pol_sigma-70-like"/>
</dbReference>
<dbReference type="InterPro" id="IPR013324">
    <property type="entry name" value="RNA_pol_sigma_r3/r4-like"/>
</dbReference>
<sequence length="170" mass="20179">MNEAKKNIDDAFRRYYRPLCLYAMHYLHDMALVEDIVQDCFAELWERLITEKEVSNVKAYLYMMVRNHCFDTLKKDNPTHCDLSPSDLEDIISDEECEERSLIEARLWTTIDALPERCREVFLLSKRDGLKYKEIADKLDISVNTVENQVSKALRILKEGSKKIYYFFFS</sequence>
<dbReference type="NCBIfam" id="TIGR02937">
    <property type="entry name" value="sigma70-ECF"/>
    <property type="match status" value="1"/>
</dbReference>
<keyword evidence="4" id="KW-0804">Transcription</keyword>
<dbReference type="GO" id="GO:0003677">
    <property type="term" value="F:DNA binding"/>
    <property type="evidence" value="ECO:0007669"/>
    <property type="project" value="InterPro"/>
</dbReference>
<dbReference type="InterPro" id="IPR000792">
    <property type="entry name" value="Tscrpt_reg_LuxR_C"/>
</dbReference>
<dbReference type="SMART" id="SM00421">
    <property type="entry name" value="HTH_LUXR"/>
    <property type="match status" value="1"/>
</dbReference>
<organism evidence="6 7">
    <name type="scientific">Bacteroides salyersiae</name>
    <dbReference type="NCBI Taxonomy" id="291644"/>
    <lineage>
        <taxon>Bacteria</taxon>
        <taxon>Pseudomonadati</taxon>
        <taxon>Bacteroidota</taxon>
        <taxon>Bacteroidia</taxon>
        <taxon>Bacteroidales</taxon>
        <taxon>Bacteroidaceae</taxon>
        <taxon>Bacteroides</taxon>
    </lineage>
</organism>
<evidence type="ECO:0000256" key="2">
    <source>
        <dbReference type="ARBA" id="ARBA00023015"/>
    </source>
</evidence>
<dbReference type="PANTHER" id="PTHR43133:SF46">
    <property type="entry name" value="RNA POLYMERASE SIGMA-70 FACTOR ECF SUBFAMILY"/>
    <property type="match status" value="1"/>
</dbReference>
<accession>A0A7J4XIA5</accession>
<evidence type="ECO:0000256" key="3">
    <source>
        <dbReference type="ARBA" id="ARBA00023082"/>
    </source>
</evidence>
<dbReference type="SUPFAM" id="SSF88659">
    <property type="entry name" value="Sigma3 and sigma4 domains of RNA polymerase sigma factors"/>
    <property type="match status" value="1"/>
</dbReference>
<dbReference type="CDD" id="cd06171">
    <property type="entry name" value="Sigma70_r4"/>
    <property type="match status" value="1"/>
</dbReference>
<evidence type="ECO:0000256" key="4">
    <source>
        <dbReference type="ARBA" id="ARBA00023163"/>
    </source>
</evidence>
<dbReference type="InterPro" id="IPR014284">
    <property type="entry name" value="RNA_pol_sigma-70_dom"/>
</dbReference>
<evidence type="ECO:0000256" key="1">
    <source>
        <dbReference type="ARBA" id="ARBA00010641"/>
    </source>
</evidence>
<comment type="similarity">
    <text evidence="1">Belongs to the sigma-70 factor family. ECF subfamily.</text>
</comment>
<reference evidence="6 7" key="1">
    <citation type="journal article" date="2019" name="Nat. Med.">
        <title>A library of human gut bacterial isolates paired with longitudinal multiomics data enables mechanistic microbiome research.</title>
        <authorList>
            <person name="Poyet M."/>
            <person name="Groussin M."/>
            <person name="Gibbons S.M."/>
            <person name="Avila-Pacheco J."/>
            <person name="Jiang X."/>
            <person name="Kearney S.M."/>
            <person name="Perrotta A.R."/>
            <person name="Berdy B."/>
            <person name="Zhao S."/>
            <person name="Lieberman T.D."/>
            <person name="Swanson P.K."/>
            <person name="Smith M."/>
            <person name="Roesemann S."/>
            <person name="Alexander J.E."/>
            <person name="Rich S.A."/>
            <person name="Livny J."/>
            <person name="Vlamakis H."/>
            <person name="Clish C."/>
            <person name="Bullock K."/>
            <person name="Deik A."/>
            <person name="Scott J."/>
            <person name="Pierce K.A."/>
            <person name="Xavier R.J."/>
            <person name="Alm E.J."/>
        </authorList>
    </citation>
    <scope>NUCLEOTIDE SEQUENCE [LARGE SCALE GENOMIC DNA]</scope>
    <source>
        <strain evidence="6 7">BIOML-A10</strain>
    </source>
</reference>
<proteinExistence type="inferred from homology"/>
<dbReference type="AlphaFoldDB" id="A0A7J4XIA5"/>
<dbReference type="InterPro" id="IPR013249">
    <property type="entry name" value="RNA_pol_sigma70_r4_t2"/>
</dbReference>
<dbReference type="InterPro" id="IPR014327">
    <property type="entry name" value="RNA_pol_sigma70_bacteroid"/>
</dbReference>
<evidence type="ECO:0000313" key="7">
    <source>
        <dbReference type="Proteomes" id="UP000422221"/>
    </source>
</evidence>
<dbReference type="RefSeq" id="WP_130058312.1">
    <property type="nucleotide sequence ID" value="NZ_RCXT01000003.1"/>
</dbReference>
<dbReference type="Pfam" id="PF04542">
    <property type="entry name" value="Sigma70_r2"/>
    <property type="match status" value="1"/>
</dbReference>
<comment type="caution">
    <text evidence="6">The sequence shown here is derived from an EMBL/GenBank/DDBJ whole genome shotgun (WGS) entry which is preliminary data.</text>
</comment>
<dbReference type="EMBL" id="VWMK01000011">
    <property type="protein sequence ID" value="KAA3764617.1"/>
    <property type="molecule type" value="Genomic_DNA"/>
</dbReference>
<dbReference type="Pfam" id="PF08281">
    <property type="entry name" value="Sigma70_r4_2"/>
    <property type="match status" value="1"/>
</dbReference>
<evidence type="ECO:0000259" key="5">
    <source>
        <dbReference type="SMART" id="SM00421"/>
    </source>
</evidence>
<keyword evidence="2" id="KW-0805">Transcription regulation</keyword>
<keyword evidence="3" id="KW-0731">Sigma factor</keyword>
<dbReference type="Gene3D" id="1.10.10.10">
    <property type="entry name" value="Winged helix-like DNA-binding domain superfamily/Winged helix DNA-binding domain"/>
    <property type="match status" value="1"/>
</dbReference>
<feature type="domain" description="HTH luxR-type" evidence="5">
    <location>
        <begin position="111"/>
        <end position="169"/>
    </location>
</feature>